<gene>
    <name evidence="2" type="ORF">BDEG_26325</name>
</gene>
<dbReference type="VEuPathDB" id="FungiDB:BDEG_26325"/>
<evidence type="ECO:0000313" key="2">
    <source>
        <dbReference type="EMBL" id="OAJ42936.1"/>
    </source>
</evidence>
<organism evidence="2 3">
    <name type="scientific">Batrachochytrium dendrobatidis (strain JEL423)</name>
    <dbReference type="NCBI Taxonomy" id="403673"/>
    <lineage>
        <taxon>Eukaryota</taxon>
        <taxon>Fungi</taxon>
        <taxon>Fungi incertae sedis</taxon>
        <taxon>Chytridiomycota</taxon>
        <taxon>Chytridiomycota incertae sedis</taxon>
        <taxon>Chytridiomycetes</taxon>
        <taxon>Rhizophydiales</taxon>
        <taxon>Rhizophydiales incertae sedis</taxon>
        <taxon>Batrachochytrium</taxon>
    </lineage>
</organism>
<dbReference type="OrthoDB" id="3981028at2759"/>
<sequence>MTIDTWKDVSHDTDPPLNVQKPLELISRLFVQRKFENAHQECIRLLDQFDILTSDQRNVLLLMLLRISKEVGQWNEAWQKVCQLIGGSGMLSEELLLLGSLKMLKEKEYKNTLDLIETWLTCQTDEYMARVASNMQPSARNYRRIVELYLLSLVGAHDYSAALAFLQYNTILGSQQKKTLEEYVVQLQNEEKALLTPVSNTIESTVVELPPVTTDLIKPTFKTRRDEGFCDPSVQSINQISSSTEASFTQQPVSEQPSTNITPVSKIAPKSNSKTILARITETMIRYAKYSQKRHWLISGIFVMLILLMWISRKMSILQHKGVIYRILSIAGNRLLTTARMGINAQF</sequence>
<evidence type="ECO:0000256" key="1">
    <source>
        <dbReference type="SAM" id="Phobius"/>
    </source>
</evidence>
<dbReference type="Proteomes" id="UP000077115">
    <property type="component" value="Unassembled WGS sequence"/>
</dbReference>
<keyword evidence="1" id="KW-0472">Membrane</keyword>
<evidence type="ECO:0000313" key="3">
    <source>
        <dbReference type="Proteomes" id="UP000077115"/>
    </source>
</evidence>
<accession>A0A177WSZ5</accession>
<keyword evidence="1" id="KW-0812">Transmembrane</keyword>
<reference evidence="2 3" key="2">
    <citation type="submission" date="2016-05" db="EMBL/GenBank/DDBJ databases">
        <title>Lineage-specific infection strategies underlie the spectrum of fungal disease in amphibians.</title>
        <authorList>
            <person name="Cuomo C.A."/>
            <person name="Farrer R.A."/>
            <person name="James T."/>
            <person name="Longcore J."/>
            <person name="Birren B."/>
        </authorList>
    </citation>
    <scope>NUCLEOTIDE SEQUENCE [LARGE SCALE GENOMIC DNA]</scope>
    <source>
        <strain evidence="2 3">JEL423</strain>
    </source>
</reference>
<feature type="transmembrane region" description="Helical" evidence="1">
    <location>
        <begin position="294"/>
        <end position="311"/>
    </location>
</feature>
<dbReference type="EMBL" id="DS022308">
    <property type="protein sequence ID" value="OAJ42936.1"/>
    <property type="molecule type" value="Genomic_DNA"/>
</dbReference>
<protein>
    <submittedName>
        <fullName evidence="2">Uncharacterized protein</fullName>
    </submittedName>
</protein>
<dbReference type="AlphaFoldDB" id="A0A177WSZ5"/>
<keyword evidence="1" id="KW-1133">Transmembrane helix</keyword>
<proteinExistence type="predicted"/>
<reference evidence="2 3" key="1">
    <citation type="submission" date="2006-10" db="EMBL/GenBank/DDBJ databases">
        <title>The Genome Sequence of Batrachochytrium dendrobatidis JEL423.</title>
        <authorList>
            <consortium name="The Broad Institute Genome Sequencing Platform"/>
            <person name="Birren B."/>
            <person name="Lander E."/>
            <person name="Galagan J."/>
            <person name="Cuomo C."/>
            <person name="Devon K."/>
            <person name="Jaffe D."/>
            <person name="Butler J."/>
            <person name="Alvarez P."/>
            <person name="Gnerre S."/>
            <person name="Grabherr M."/>
            <person name="Kleber M."/>
            <person name="Mauceli E."/>
            <person name="Brockman W."/>
            <person name="Young S."/>
            <person name="LaButti K."/>
            <person name="Sykes S."/>
            <person name="DeCaprio D."/>
            <person name="Crawford M."/>
            <person name="Koehrsen M."/>
            <person name="Engels R."/>
            <person name="Montgomery P."/>
            <person name="Pearson M."/>
            <person name="Howarth C."/>
            <person name="Larson L."/>
            <person name="White J."/>
            <person name="O'Leary S."/>
            <person name="Kodira C."/>
            <person name="Zeng Q."/>
            <person name="Yandava C."/>
            <person name="Alvarado L."/>
            <person name="Longcore J."/>
            <person name="James T."/>
        </authorList>
    </citation>
    <scope>NUCLEOTIDE SEQUENCE [LARGE SCALE GENOMIC DNA]</scope>
    <source>
        <strain evidence="2 3">JEL423</strain>
    </source>
</reference>
<name>A0A177WSZ5_BATDL</name>
<dbReference type="STRING" id="403673.A0A177WSZ5"/>